<keyword evidence="3" id="KW-1185">Reference proteome</keyword>
<dbReference type="EMBL" id="JAYGIL010000002">
    <property type="protein sequence ID" value="MEA5401636.1"/>
    <property type="molecule type" value="Genomic_DNA"/>
</dbReference>
<feature type="chain" id="PRO_5046433655" description="DUF1795 domain-containing protein" evidence="1">
    <location>
        <begin position="19"/>
        <end position="315"/>
    </location>
</feature>
<sequence length="315" mass="34961">MKKLLFLFLCFFTLETFAQKRSINNKLGTEHIFISATKIALVPPPNFAKAVGFSGFQQAETNSSILVAEIPAPYQEIAKAFTAEALKTRGVILIKSEDISFQNTPAKLLFTKQSANGMDFSKTILVFGDSKKVFLVNFLYPENDKTLAEQMDKAIASVVYQSTKQVNPLEEANFKINTADTKFKFAHSLSGSLIFTSDGKLPPADTDKAFLSVGQILVNTSTVPDKKLLAVETMQKFPNGKKTKIEKVSTIEIDGMTGYEVIGTGENEKGQKELVYEVMLFSNSSYYLIVGIAPIQFDSYLQVYKSIAKTFERKL</sequence>
<keyword evidence="1" id="KW-0732">Signal</keyword>
<evidence type="ECO:0008006" key="4">
    <source>
        <dbReference type="Google" id="ProtNLM"/>
    </source>
</evidence>
<name>A0ABU5RZR6_9BACT</name>
<accession>A0ABU5RZR6</accession>
<proteinExistence type="predicted"/>
<comment type="caution">
    <text evidence="2">The sequence shown here is derived from an EMBL/GenBank/DDBJ whole genome shotgun (WGS) entry which is preliminary data.</text>
</comment>
<feature type="signal peptide" evidence="1">
    <location>
        <begin position="1"/>
        <end position="18"/>
    </location>
</feature>
<organism evidence="2 3">
    <name type="scientific">Arcicella gelida</name>
    <dbReference type="NCBI Taxonomy" id="2984195"/>
    <lineage>
        <taxon>Bacteria</taxon>
        <taxon>Pseudomonadati</taxon>
        <taxon>Bacteroidota</taxon>
        <taxon>Cytophagia</taxon>
        <taxon>Cytophagales</taxon>
        <taxon>Flectobacillaceae</taxon>
        <taxon>Arcicella</taxon>
    </lineage>
</organism>
<protein>
    <recommendedName>
        <fullName evidence="4">DUF1795 domain-containing protein</fullName>
    </recommendedName>
</protein>
<gene>
    <name evidence="2" type="ORF">VB776_01840</name>
</gene>
<evidence type="ECO:0000313" key="2">
    <source>
        <dbReference type="EMBL" id="MEA5401636.1"/>
    </source>
</evidence>
<dbReference type="RefSeq" id="WP_323325449.1">
    <property type="nucleotide sequence ID" value="NZ_JAYGIL010000002.1"/>
</dbReference>
<evidence type="ECO:0000256" key="1">
    <source>
        <dbReference type="SAM" id="SignalP"/>
    </source>
</evidence>
<evidence type="ECO:0000313" key="3">
    <source>
        <dbReference type="Proteomes" id="UP001303899"/>
    </source>
</evidence>
<dbReference type="Proteomes" id="UP001303899">
    <property type="component" value="Unassembled WGS sequence"/>
</dbReference>
<reference evidence="2 3" key="1">
    <citation type="submission" date="2023-12" db="EMBL/GenBank/DDBJ databases">
        <title>Novel species of the genus Arcicella isolated from rivers.</title>
        <authorList>
            <person name="Lu H."/>
        </authorList>
    </citation>
    <scope>NUCLEOTIDE SEQUENCE [LARGE SCALE GENOMIC DNA]</scope>
    <source>
        <strain evidence="2 3">DC2W</strain>
    </source>
</reference>